<keyword evidence="3" id="KW-0804">Transcription</keyword>
<dbReference type="SUPFAM" id="SSF48498">
    <property type="entry name" value="Tetracyclin repressor-like, C-terminal domain"/>
    <property type="match status" value="1"/>
</dbReference>
<dbReference type="PANTHER" id="PTHR47506:SF7">
    <property type="entry name" value="TRANSCRIPTIONAL REGULATORY PROTEIN"/>
    <property type="match status" value="1"/>
</dbReference>
<evidence type="ECO:0000256" key="1">
    <source>
        <dbReference type="ARBA" id="ARBA00023015"/>
    </source>
</evidence>
<dbReference type="OrthoDB" id="9798857at2"/>
<organism evidence="6 7">
    <name type="scientific">Piscinibacter terrae</name>
    <dbReference type="NCBI Taxonomy" id="2496871"/>
    <lineage>
        <taxon>Bacteria</taxon>
        <taxon>Pseudomonadati</taxon>
        <taxon>Pseudomonadota</taxon>
        <taxon>Betaproteobacteria</taxon>
        <taxon>Burkholderiales</taxon>
        <taxon>Sphaerotilaceae</taxon>
        <taxon>Piscinibacter</taxon>
    </lineage>
</organism>
<keyword evidence="2 4" id="KW-0238">DNA-binding</keyword>
<evidence type="ECO:0000313" key="6">
    <source>
        <dbReference type="EMBL" id="RQP21887.1"/>
    </source>
</evidence>
<proteinExistence type="predicted"/>
<feature type="domain" description="HTH tetR-type" evidence="5">
    <location>
        <begin position="10"/>
        <end position="70"/>
    </location>
</feature>
<dbReference type="PROSITE" id="PS50977">
    <property type="entry name" value="HTH_TETR_2"/>
    <property type="match status" value="1"/>
</dbReference>
<dbReference type="Proteomes" id="UP000267464">
    <property type="component" value="Unassembled WGS sequence"/>
</dbReference>
<accession>A0A3N7HIM4</accession>
<reference evidence="6 7" key="2">
    <citation type="submission" date="2018-12" db="EMBL/GenBank/DDBJ databases">
        <title>Rhizobacter gummiphilus sp. nov., a rubber-degrading bacterium isolated from the soil of a botanical garden in Japan.</title>
        <authorList>
            <person name="Shunsuke S.S."/>
        </authorList>
    </citation>
    <scope>NUCLEOTIDE SEQUENCE [LARGE SCALE GENOMIC DNA]</scope>
    <source>
        <strain evidence="6 7">S-16</strain>
    </source>
</reference>
<protein>
    <submittedName>
        <fullName evidence="6">TetR/AcrR family transcriptional regulator</fullName>
    </submittedName>
</protein>
<reference evidence="6 7" key="1">
    <citation type="submission" date="2018-08" db="EMBL/GenBank/DDBJ databases">
        <authorList>
            <person name="Khan S.A."/>
            <person name="Jeon C.O."/>
            <person name="Chun B.H."/>
            <person name="Jeong S.E."/>
        </authorList>
    </citation>
    <scope>NUCLEOTIDE SEQUENCE [LARGE SCALE GENOMIC DNA]</scope>
    <source>
        <strain evidence="6 7">S-16</strain>
    </source>
</reference>
<dbReference type="PANTHER" id="PTHR47506">
    <property type="entry name" value="TRANSCRIPTIONAL REGULATORY PROTEIN"/>
    <property type="match status" value="1"/>
</dbReference>
<comment type="caution">
    <text evidence="6">The sequence shown here is derived from an EMBL/GenBank/DDBJ whole genome shotgun (WGS) entry which is preliminary data.</text>
</comment>
<feature type="DNA-binding region" description="H-T-H motif" evidence="4">
    <location>
        <begin position="33"/>
        <end position="52"/>
    </location>
</feature>
<name>A0A3N7HIM4_9BURK</name>
<dbReference type="SUPFAM" id="SSF46689">
    <property type="entry name" value="Homeodomain-like"/>
    <property type="match status" value="1"/>
</dbReference>
<dbReference type="AlphaFoldDB" id="A0A3N7HIM4"/>
<dbReference type="Gene3D" id="1.10.10.60">
    <property type="entry name" value="Homeodomain-like"/>
    <property type="match status" value="1"/>
</dbReference>
<dbReference type="PRINTS" id="PR00455">
    <property type="entry name" value="HTHTETR"/>
</dbReference>
<evidence type="ECO:0000256" key="2">
    <source>
        <dbReference type="ARBA" id="ARBA00023125"/>
    </source>
</evidence>
<evidence type="ECO:0000259" key="5">
    <source>
        <dbReference type="PROSITE" id="PS50977"/>
    </source>
</evidence>
<gene>
    <name evidence="6" type="ORF">DZC73_25960</name>
</gene>
<dbReference type="EMBL" id="QUSW01000009">
    <property type="protein sequence ID" value="RQP21887.1"/>
    <property type="molecule type" value="Genomic_DNA"/>
</dbReference>
<dbReference type="Gene3D" id="1.10.357.10">
    <property type="entry name" value="Tetracycline Repressor, domain 2"/>
    <property type="match status" value="1"/>
</dbReference>
<evidence type="ECO:0000313" key="7">
    <source>
        <dbReference type="Proteomes" id="UP000267464"/>
    </source>
</evidence>
<evidence type="ECO:0000256" key="4">
    <source>
        <dbReference type="PROSITE-ProRule" id="PRU00335"/>
    </source>
</evidence>
<dbReference type="InterPro" id="IPR001647">
    <property type="entry name" value="HTH_TetR"/>
</dbReference>
<dbReference type="InterPro" id="IPR036271">
    <property type="entry name" value="Tet_transcr_reg_TetR-rel_C_sf"/>
</dbReference>
<keyword evidence="1" id="KW-0805">Transcription regulation</keyword>
<evidence type="ECO:0000256" key="3">
    <source>
        <dbReference type="ARBA" id="ARBA00023163"/>
    </source>
</evidence>
<dbReference type="Pfam" id="PF00440">
    <property type="entry name" value="TetR_N"/>
    <property type="match status" value="1"/>
</dbReference>
<keyword evidence="7" id="KW-1185">Reference proteome</keyword>
<dbReference type="InterPro" id="IPR009057">
    <property type="entry name" value="Homeodomain-like_sf"/>
</dbReference>
<dbReference type="GO" id="GO:0003677">
    <property type="term" value="F:DNA binding"/>
    <property type="evidence" value="ECO:0007669"/>
    <property type="project" value="UniProtKB-UniRule"/>
</dbReference>
<sequence>MSRTPNSRKEETHERIVGVAARAIRRHGYAGVGVADVMKEAGLTHGGFYAHFDSRDALLVEALERAGRDSFEAVSRAAEQRAGKGVSAFRSLVESYLADAHLASLETGCPVAALACDMPRQSEAVREASAMRVHRLIAAVHAALPDVPRAAASVVAGTLVGSLQLARALGDTAEGRAVLTAARKALIQQYDFPAASR</sequence>